<feature type="domain" description="SARAH" evidence="4">
    <location>
        <begin position="72"/>
        <end position="119"/>
    </location>
</feature>
<evidence type="ECO:0000313" key="8">
    <source>
        <dbReference type="Proteomes" id="UP000000589"/>
    </source>
</evidence>
<dbReference type="InterPro" id="IPR036674">
    <property type="entry name" value="p53_tetramer_sf"/>
</dbReference>
<dbReference type="Ensembl" id="ENSMUST00000088291.5">
    <property type="protein sequence ID" value="ENSMUSP00000085629.5"/>
    <property type="gene ID" value="ENSMUSG00000018209.16"/>
</dbReference>
<dbReference type="MGI" id="MGI:1929004">
    <property type="gene designation" value="Stk4"/>
</dbReference>
<reference evidence="5" key="6">
    <citation type="journal article" date="2002" name="Nature">
        <title>Analysis of the mouse transcriptome based on functional annotation of 60,770 full-length cDNAs.</title>
        <authorList>
            <consortium name="The FANTOM Consortium and the RIKEN Genome Exploration Research Group Phase I and II Team"/>
        </authorList>
    </citation>
    <scope>NUCLEOTIDE SEQUENCE</scope>
    <source>
        <strain evidence="5">C57BL/6J</strain>
        <tissue evidence="5">Testis</tissue>
    </source>
</reference>
<dbReference type="GO" id="GO:0043065">
    <property type="term" value="P:positive regulation of apoptotic process"/>
    <property type="evidence" value="ECO:0007669"/>
    <property type="project" value="UniProtKB-ARBA"/>
</dbReference>
<reference evidence="5" key="1">
    <citation type="journal article" date="1999" name="Methods Enzymol.">
        <title>High-efficiency full-length cDNA cloning.</title>
        <authorList>
            <person name="Carninci P."/>
            <person name="Hayashizaki Y."/>
        </authorList>
    </citation>
    <scope>NUCLEOTIDE SEQUENCE</scope>
    <source>
        <strain evidence="5">C57BL/6J</strain>
        <tissue evidence="5">Testis</tissue>
    </source>
</reference>
<dbReference type="AGR" id="MGI:1929004"/>
<dbReference type="Proteomes" id="UP000000589">
    <property type="component" value="Chromosome 2"/>
</dbReference>
<dbReference type="InterPro" id="IPR024205">
    <property type="entry name" value="Mst1_2_SARAH_domain"/>
</dbReference>
<dbReference type="GO" id="GO:0004674">
    <property type="term" value="F:protein serine/threonine kinase activity"/>
    <property type="evidence" value="ECO:0007669"/>
    <property type="project" value="UniProtKB-KW"/>
</dbReference>
<evidence type="ECO:0000313" key="6">
    <source>
        <dbReference type="Ensembl" id="ENSMUSP00000085629.5"/>
    </source>
</evidence>
<dbReference type="SMR" id="Q8CDG4"/>
<dbReference type="PROSITE" id="PS50951">
    <property type="entry name" value="SARAH"/>
    <property type="match status" value="1"/>
</dbReference>
<dbReference type="AlphaFoldDB" id="Q8CDG4"/>
<evidence type="ECO:0007829" key="11">
    <source>
        <dbReference type="PubMed" id="17947660"/>
    </source>
</evidence>
<dbReference type="GeneTree" id="ENSGT00940000159787"/>
<keyword evidence="3" id="KW-0418">Kinase</keyword>
<evidence type="ECO:0000313" key="5">
    <source>
        <dbReference type="EMBL" id="BAC26783.1"/>
    </source>
</evidence>
<keyword evidence="9 10" id="KW-1267">Proteomics identification</keyword>
<reference evidence="11" key="9">
    <citation type="journal article" date="2007" name="J. Immunol.">
        <title>Quantitative time-resolved phosphoproteomic analysis of mast cell signaling.</title>
        <authorList>
            <person name="Cao L."/>
            <person name="Yu K."/>
            <person name="Banh C."/>
            <person name="Nguyen V."/>
            <person name="Ritz A."/>
            <person name="Raphael B.J."/>
            <person name="Kawakami Y."/>
            <person name="Kawakami T."/>
            <person name="Salomon A.R."/>
        </authorList>
    </citation>
    <scope>IDENTIFICATION BY MASS SPECTROMETRY [LARGE SCALE ANALYSIS]</scope>
</reference>
<dbReference type="InterPro" id="IPR011524">
    <property type="entry name" value="SARAH_dom"/>
</dbReference>
<dbReference type="Pfam" id="PF11629">
    <property type="entry name" value="Mst1_SARAH"/>
    <property type="match status" value="1"/>
</dbReference>
<evidence type="ECO:0007829" key="10">
    <source>
        <dbReference type="ProteomicsDB" id="Q8CDG4"/>
    </source>
</evidence>
<reference evidence="6" key="12">
    <citation type="journal article" date="2011" name="PLoS Biol.">
        <title>Modernizing reference genome assemblies.</title>
        <authorList>
            <person name="Church D.M."/>
            <person name="Schneider V.A."/>
            <person name="Graves T."/>
            <person name="Auger K."/>
            <person name="Cunningham F."/>
            <person name="Bouk N."/>
            <person name="Chen H.C."/>
            <person name="Agarwala R."/>
            <person name="McLaren W.M."/>
            <person name="Ritchie G.R."/>
            <person name="Albracht D."/>
            <person name="Kremitzki M."/>
            <person name="Rock S."/>
            <person name="Kotkiewicz H."/>
            <person name="Kremitzki C."/>
            <person name="Wollam A."/>
            <person name="Trani L."/>
            <person name="Fulton L."/>
            <person name="Fulton R."/>
            <person name="Matthews L."/>
            <person name="Whitehead S."/>
            <person name="Chow W."/>
            <person name="Torrance J."/>
            <person name="Dunn M."/>
            <person name="Harden G."/>
            <person name="Threadgold G."/>
            <person name="Wood J."/>
            <person name="Collins J."/>
            <person name="Heath P."/>
            <person name="Griffiths G."/>
            <person name="Pelan S."/>
            <person name="Grafham D."/>
            <person name="Eichler E.E."/>
            <person name="Weinstock G."/>
            <person name="Mardis E.R."/>
            <person name="Wilson R.K."/>
            <person name="Howe K."/>
            <person name="Flicek P."/>
            <person name="Hubbard T."/>
        </authorList>
    </citation>
    <scope>NUCLEOTIDE SEQUENCE [LARGE SCALE GENOMIC DNA]</scope>
    <source>
        <strain evidence="6">C57BL/6J</strain>
    </source>
</reference>
<gene>
    <name evidence="6 7" type="primary">Stk4</name>
</gene>
<accession>Q8CDG4</accession>
<keyword evidence="3" id="KW-0808">Transferase</keyword>
<keyword evidence="2" id="KW-0053">Apoptosis</keyword>
<dbReference type="GO" id="GO:2001233">
    <property type="term" value="P:regulation of apoptotic signaling pathway"/>
    <property type="evidence" value="ECO:0007669"/>
    <property type="project" value="UniProtKB-ARBA"/>
</dbReference>
<dbReference type="VEuPathDB" id="HostDB:ENSMUSG00000018209"/>
<reference evidence="5" key="7">
    <citation type="journal article" date="2005" name="Science">
        <title>The Transcriptional Landscape of the Mammalian Genome.</title>
        <authorList>
            <consortium name="The FANTOM Consortium"/>
            <consortium name="Riken Genome Exploration Research Group and Genome Science Group (Genome Network Project Core Group)"/>
        </authorList>
    </citation>
    <scope>NUCLEOTIDE SEQUENCE</scope>
    <source>
        <strain evidence="5">C57BL/6J</strain>
        <tissue evidence="5">Testis</tissue>
    </source>
</reference>
<reference evidence="5" key="3">
    <citation type="journal article" date="2000" name="Genome Res.">
        <title>RIKEN integrated sequence analysis (RISA) system--384-format sequencing pipeline with 384 multicapillary sequencer.</title>
        <authorList>
            <person name="Shibata K."/>
            <person name="Itoh M."/>
            <person name="Aizawa K."/>
            <person name="Nagaoka S."/>
            <person name="Sasaki N."/>
            <person name="Carninci P."/>
            <person name="Konno H."/>
            <person name="Akiyama J."/>
            <person name="Nishi K."/>
            <person name="Kitsunai T."/>
            <person name="Tashiro H."/>
            <person name="Itoh M."/>
            <person name="Sumi N."/>
            <person name="Ishii Y."/>
            <person name="Nakamura S."/>
            <person name="Hazama M."/>
            <person name="Nishine T."/>
            <person name="Harada A."/>
            <person name="Yamamoto R."/>
            <person name="Matsumoto H."/>
            <person name="Sakaguchi S."/>
            <person name="Ikegami T."/>
            <person name="Kashiwagi K."/>
            <person name="Fujiwake S."/>
            <person name="Inoue K."/>
            <person name="Togawa Y."/>
            <person name="Izawa M."/>
            <person name="Ohara E."/>
            <person name="Watahiki M."/>
            <person name="Yoneda Y."/>
            <person name="Ishikawa T."/>
            <person name="Ozawa K."/>
            <person name="Tanaka T."/>
            <person name="Matsuura S."/>
            <person name="Kawai J."/>
            <person name="Okazaki Y."/>
            <person name="Muramatsu M."/>
            <person name="Inoue Y."/>
            <person name="Kira A."/>
            <person name="Hayashizaki Y."/>
        </authorList>
    </citation>
    <scope>NUCLEOTIDE SEQUENCE</scope>
    <source>
        <strain evidence="5">C57BL/6J</strain>
        <tissue evidence="5">Testis</tissue>
    </source>
</reference>
<keyword evidence="1" id="KW-0723">Serine/threonine-protein kinase</keyword>
<dbReference type="Gene3D" id="4.10.170.10">
    <property type="entry name" value="p53-like tetramerisation domain"/>
    <property type="match status" value="1"/>
</dbReference>
<reference evidence="6 8" key="10">
    <citation type="journal article" date="2009" name="PLoS Biol.">
        <title>Lineage-specific biology revealed by a finished genome assembly of the mouse.</title>
        <authorList>
            <consortium name="Mouse Genome Sequencing Consortium"/>
            <person name="Church D.M."/>
            <person name="Goodstadt L."/>
            <person name="Hillier L.W."/>
            <person name="Zody M.C."/>
            <person name="Goldstein S."/>
            <person name="She X."/>
            <person name="Bult C.J."/>
            <person name="Agarwala R."/>
            <person name="Cherry J.L."/>
            <person name="DiCuccio M."/>
            <person name="Hlavina W."/>
            <person name="Kapustin Y."/>
            <person name="Meric P."/>
            <person name="Maglott D."/>
            <person name="Birtle Z."/>
            <person name="Marques A.C."/>
            <person name="Graves T."/>
            <person name="Zhou S."/>
            <person name="Teague B."/>
            <person name="Potamousis K."/>
            <person name="Churas C."/>
            <person name="Place M."/>
            <person name="Herschleb J."/>
            <person name="Runnheim R."/>
            <person name="Forrest D."/>
            <person name="Amos-Landgraf J."/>
            <person name="Schwartz D.C."/>
            <person name="Cheng Z."/>
            <person name="Lindblad-Toh K."/>
            <person name="Eichler E.E."/>
            <person name="Ponting C.P."/>
        </authorList>
    </citation>
    <scope>NUCLEOTIDE SEQUENCE [LARGE SCALE GENOMIC DNA]</scope>
    <source>
        <strain evidence="6 8">C57BL/6J</strain>
    </source>
</reference>
<dbReference type="Antibodypedia" id="3325">
    <property type="antibodies" value="487 antibodies from 43 providers"/>
</dbReference>
<dbReference type="HOGENOM" id="CLU_1980918_0_0_1"/>
<evidence type="ECO:0007829" key="9">
    <source>
        <dbReference type="PeptideAtlas" id="Q8CDG4"/>
    </source>
</evidence>
<dbReference type="GO" id="GO:0006915">
    <property type="term" value="P:apoptotic process"/>
    <property type="evidence" value="ECO:0007669"/>
    <property type="project" value="UniProtKB-KW"/>
</dbReference>
<reference evidence="12" key="11">
    <citation type="journal article" date="2010" name="Cell">
        <title>A tissue-specific atlas of mouse protein phosphorylation and expression.</title>
        <authorList>
            <person name="Huttlin E.L."/>
            <person name="Jedrychowski M.P."/>
            <person name="Elias J.E."/>
            <person name="Goswami T."/>
            <person name="Rad R."/>
            <person name="Beausoleil S.A."/>
            <person name="Villen J."/>
            <person name="Haas W."/>
            <person name="Sowa M.E."/>
            <person name="Gygi S.P."/>
        </authorList>
    </citation>
    <scope>IDENTIFICATION BY MASS SPECTROMETRY [LARGE SCALE ANALYSIS]</scope>
</reference>
<dbReference type="FunFam" id="4.10.170.10:FF:000002">
    <property type="entry name" value="serine/threonine-protein kinase 3"/>
    <property type="match status" value="1"/>
</dbReference>
<dbReference type="CDD" id="cd21887">
    <property type="entry name" value="SARAH_MST1"/>
    <property type="match status" value="1"/>
</dbReference>
<evidence type="ECO:0000256" key="2">
    <source>
        <dbReference type="ARBA" id="ARBA00022703"/>
    </source>
</evidence>
<protein>
    <submittedName>
        <fullName evidence="6">Serine/threonine kinase 4</fullName>
    </submittedName>
</protein>
<reference evidence="6" key="13">
    <citation type="submission" date="2025-05" db="UniProtKB">
        <authorList>
            <consortium name="Ensembl"/>
        </authorList>
    </citation>
    <scope>IDENTIFICATION</scope>
    <source>
        <strain evidence="6">C57BL/6J</strain>
    </source>
</reference>
<evidence type="ECO:0000256" key="1">
    <source>
        <dbReference type="ARBA" id="ARBA00022527"/>
    </source>
</evidence>
<evidence type="ECO:0000313" key="7">
    <source>
        <dbReference type="MGI" id="MGI:1929004"/>
    </source>
</evidence>
<proteinExistence type="evidence at protein level"/>
<keyword evidence="8" id="KW-1185">Reference proteome</keyword>
<dbReference type="ProteomicsDB" id="342613"/>
<evidence type="ECO:0000256" key="3">
    <source>
        <dbReference type="ARBA" id="ARBA00022777"/>
    </source>
</evidence>
<evidence type="ECO:0007829" key="12">
    <source>
        <dbReference type="PubMed" id="21183079"/>
    </source>
</evidence>
<name>Q8CDG4_MOUSE</name>
<dbReference type="ExpressionAtlas" id="Q8CDG4">
    <property type="expression patterns" value="baseline and differential"/>
</dbReference>
<dbReference type="Bgee" id="ENSMUSG00000018209">
    <property type="expression patterns" value="Expressed in peripheral lymph node and 232 other cell types or tissues"/>
</dbReference>
<reference evidence="5" key="5">
    <citation type="submission" date="2001-07" db="EMBL/GenBank/DDBJ databases">
        <authorList>
            <person name="Adachi J."/>
            <person name="Aizawa K."/>
            <person name="Akimura T."/>
            <person name="Arakawa T."/>
            <person name="Bono H."/>
            <person name="Carninci P."/>
            <person name="Fukuda S."/>
            <person name="Furuno M."/>
            <person name="Hanagaki T."/>
            <person name="Hara A."/>
            <person name="Hashizume W."/>
            <person name="Hayashida K."/>
            <person name="Hayatsu N."/>
            <person name="Hiramoto K."/>
            <person name="Hiraoka T."/>
            <person name="Hirozane T."/>
            <person name="Hori F."/>
            <person name="Imotani K."/>
            <person name="Ishii Y."/>
            <person name="Itoh M."/>
            <person name="Kagawa I."/>
            <person name="Kasukawa T."/>
            <person name="Katoh H."/>
            <person name="Kawai J."/>
            <person name="Kojima Y."/>
            <person name="Kondo S."/>
            <person name="Konno H."/>
            <person name="Kouda M."/>
            <person name="Koya S."/>
            <person name="Kurihara C."/>
            <person name="Matsuyama T."/>
            <person name="Miyazaki A."/>
            <person name="Murata M."/>
            <person name="Nakamura M."/>
            <person name="Nishi K."/>
            <person name="Nomura K."/>
            <person name="Numazaki R."/>
            <person name="Ohno M."/>
            <person name="Ohsato N."/>
            <person name="Okazaki Y."/>
            <person name="Saito R."/>
            <person name="Saitoh H."/>
            <person name="Sakai C."/>
            <person name="Sakai K."/>
            <person name="Sakazume N."/>
            <person name="Sano H."/>
            <person name="Sasaki D."/>
            <person name="Shibata K."/>
            <person name="Shinagawa A."/>
            <person name="Shiraki T."/>
            <person name="Sogabe Y."/>
            <person name="Tagami M."/>
            <person name="Tagawa A."/>
            <person name="Takahashi F."/>
            <person name="Takaku-Akahira S."/>
            <person name="Takeda Y."/>
            <person name="Tanaka T."/>
            <person name="Tomaru A."/>
            <person name="Toya T."/>
            <person name="Yasunishi A."/>
            <person name="Muramatsu M."/>
            <person name="Hayashizaki Y."/>
        </authorList>
    </citation>
    <scope>NUCLEOTIDE SEQUENCE</scope>
    <source>
        <strain evidence="5">C57BL/6J</strain>
        <tissue evidence="5">Testis</tissue>
    </source>
</reference>
<organism evidence="5">
    <name type="scientific">Mus musculus</name>
    <name type="common">Mouse</name>
    <dbReference type="NCBI Taxonomy" id="10090"/>
    <lineage>
        <taxon>Eukaryota</taxon>
        <taxon>Metazoa</taxon>
        <taxon>Chordata</taxon>
        <taxon>Craniata</taxon>
        <taxon>Vertebrata</taxon>
        <taxon>Euteleostomi</taxon>
        <taxon>Mammalia</taxon>
        <taxon>Eutheria</taxon>
        <taxon>Euarchontoglires</taxon>
        <taxon>Glires</taxon>
        <taxon>Rodentia</taxon>
        <taxon>Myomorpha</taxon>
        <taxon>Muroidea</taxon>
        <taxon>Muridae</taxon>
        <taxon>Murinae</taxon>
        <taxon>Mus</taxon>
        <taxon>Mus</taxon>
    </lineage>
</organism>
<reference evidence="5" key="8">
    <citation type="journal article" date="2005" name="Science">
        <title>Antisense Transcription in the Mammalian Transcriptome.</title>
        <authorList>
            <consortium name="RIKEN Genome Exploration Research Group and Genome Science Group (Genome Network Project Core Group) and the FANTOM Consortium"/>
        </authorList>
    </citation>
    <scope>NUCLEOTIDE SEQUENCE</scope>
    <source>
        <strain evidence="5">C57BL/6J</strain>
        <tissue evidence="5">Testis</tissue>
    </source>
</reference>
<dbReference type="GO" id="GO:0007165">
    <property type="term" value="P:signal transduction"/>
    <property type="evidence" value="ECO:0007669"/>
    <property type="project" value="InterPro"/>
</dbReference>
<sequence>MNVWDGRAISLRSDRWTCRRRRRDETMQPAKPSFLEYFEQKEKENQINSFGKNVSGSLKNSSDWKIPQDGDYEFLKSWTVEDLQKRLLALDPMMEQEMEEIRQKYRSKRQPILDAIEAKKRRQQNF</sequence>
<dbReference type="EMBL" id="AK030098">
    <property type="protein sequence ID" value="BAC26783.1"/>
    <property type="molecule type" value="mRNA"/>
</dbReference>
<dbReference type="GO" id="GO:0051262">
    <property type="term" value="P:protein tetramerization"/>
    <property type="evidence" value="ECO:0007669"/>
    <property type="project" value="InterPro"/>
</dbReference>
<reference evidence="5" key="4">
    <citation type="journal article" date="2001" name="Nature">
        <title>Functional annotation of a full-length mouse cDNA collection.</title>
        <authorList>
            <consortium name="The RIKEN Genome Exploration Research Group Phase II Team and the FANTOM Consortium"/>
        </authorList>
    </citation>
    <scope>NUCLEOTIDE SEQUENCE</scope>
    <source>
        <strain evidence="5">C57BL/6J</strain>
        <tissue evidence="5">Testis</tissue>
    </source>
</reference>
<reference evidence="5" key="2">
    <citation type="journal article" date="2000" name="Genome Res.">
        <title>Normalization and subtraction of cap-trapper-selected cDNAs to prepare full-length cDNA libraries for rapid discovery of new genes.</title>
        <authorList>
            <person name="Carninci P."/>
            <person name="Shibata Y."/>
            <person name="Hayatsu N."/>
            <person name="Sugahara Y."/>
            <person name="Shibata K."/>
            <person name="Itoh M."/>
            <person name="Konno H."/>
            <person name="Okazaki Y."/>
            <person name="Muramatsu M."/>
            <person name="Hayashizaki Y."/>
        </authorList>
    </citation>
    <scope>NUCLEOTIDE SEQUENCE</scope>
    <source>
        <strain evidence="5">C57BL/6J</strain>
        <tissue evidence="5">Testis</tissue>
    </source>
</reference>
<evidence type="ECO:0000259" key="4">
    <source>
        <dbReference type="PROSITE" id="PS50951"/>
    </source>
</evidence>
<dbReference type="UCSC" id="uc008ntu.1">
    <property type="organism name" value="mouse"/>
</dbReference>